<comment type="caution">
    <text evidence="1">The sequence shown here is derived from an EMBL/GenBank/DDBJ whole genome shotgun (WGS) entry which is preliminary data.</text>
</comment>
<proteinExistence type="predicted"/>
<name>A0ACA9LEE8_9GLOM</name>
<reference evidence="1" key="1">
    <citation type="submission" date="2021-06" db="EMBL/GenBank/DDBJ databases">
        <authorList>
            <person name="Kallberg Y."/>
            <person name="Tangrot J."/>
            <person name="Rosling A."/>
        </authorList>
    </citation>
    <scope>NUCLEOTIDE SEQUENCE</scope>
    <source>
        <strain evidence="1">CL356</strain>
    </source>
</reference>
<evidence type="ECO:0000313" key="1">
    <source>
        <dbReference type="EMBL" id="CAG8526262.1"/>
    </source>
</evidence>
<sequence length="47" mass="5425">MLQPSDPTTTINHKLYARYTNINPTHTDTNLHTTYRTNKSSTTMQQS</sequence>
<accession>A0ACA9LEE8</accession>
<dbReference type="Proteomes" id="UP000789525">
    <property type="component" value="Unassembled WGS sequence"/>
</dbReference>
<keyword evidence="2" id="KW-1185">Reference proteome</keyword>
<gene>
    <name evidence="1" type="ORF">ACOLOM_LOCUS3878</name>
</gene>
<protein>
    <submittedName>
        <fullName evidence="1">11833_t:CDS:1</fullName>
    </submittedName>
</protein>
<dbReference type="EMBL" id="CAJVPT010005979">
    <property type="protein sequence ID" value="CAG8526262.1"/>
    <property type="molecule type" value="Genomic_DNA"/>
</dbReference>
<evidence type="ECO:0000313" key="2">
    <source>
        <dbReference type="Proteomes" id="UP000789525"/>
    </source>
</evidence>
<organism evidence="1 2">
    <name type="scientific">Acaulospora colombiana</name>
    <dbReference type="NCBI Taxonomy" id="27376"/>
    <lineage>
        <taxon>Eukaryota</taxon>
        <taxon>Fungi</taxon>
        <taxon>Fungi incertae sedis</taxon>
        <taxon>Mucoromycota</taxon>
        <taxon>Glomeromycotina</taxon>
        <taxon>Glomeromycetes</taxon>
        <taxon>Diversisporales</taxon>
        <taxon>Acaulosporaceae</taxon>
        <taxon>Acaulospora</taxon>
    </lineage>
</organism>